<dbReference type="Pfam" id="PF00467">
    <property type="entry name" value="KOW"/>
    <property type="match status" value="1"/>
</dbReference>
<dbReference type="InterPro" id="IPR043425">
    <property type="entry name" value="NusG-like"/>
</dbReference>
<dbReference type="SUPFAM" id="SSF50104">
    <property type="entry name" value="Translation proteins SH3-like domain"/>
    <property type="match status" value="1"/>
</dbReference>
<dbReference type="PANTHER" id="PTHR30265:SF2">
    <property type="entry name" value="TRANSCRIPTION TERMINATION_ANTITERMINATION PROTEIN NUSG"/>
    <property type="match status" value="1"/>
</dbReference>
<comment type="function">
    <text evidence="5 7">Participates in transcription elongation, termination and antitermination.</text>
</comment>
<comment type="similarity">
    <text evidence="5 7">Belongs to the NusG family.</text>
</comment>
<name>A0A2G9YT61_9BACT</name>
<dbReference type="HAMAP" id="MF_00948">
    <property type="entry name" value="NusG"/>
    <property type="match status" value="1"/>
</dbReference>
<dbReference type="EMBL" id="PCRM01000005">
    <property type="protein sequence ID" value="PIP21933.1"/>
    <property type="molecule type" value="Genomic_DNA"/>
</dbReference>
<dbReference type="InterPro" id="IPR047050">
    <property type="entry name" value="NGN"/>
</dbReference>
<comment type="caution">
    <text evidence="10">The sequence shown here is derived from an EMBL/GenBank/DDBJ whole genome shotgun (WGS) entry which is preliminary data.</text>
</comment>
<dbReference type="GO" id="GO:0005829">
    <property type="term" value="C:cytosol"/>
    <property type="evidence" value="ECO:0007669"/>
    <property type="project" value="TreeGrafter"/>
</dbReference>
<evidence type="ECO:0000256" key="2">
    <source>
        <dbReference type="ARBA" id="ARBA00022814"/>
    </source>
</evidence>
<evidence type="ECO:0000259" key="9">
    <source>
        <dbReference type="SMART" id="SM00739"/>
    </source>
</evidence>
<dbReference type="GO" id="GO:0032784">
    <property type="term" value="P:regulation of DNA-templated transcription elongation"/>
    <property type="evidence" value="ECO:0007669"/>
    <property type="project" value="InterPro"/>
</dbReference>
<dbReference type="InterPro" id="IPR005824">
    <property type="entry name" value="KOW"/>
</dbReference>
<gene>
    <name evidence="5" type="primary">nusG</name>
    <name evidence="10" type="ORF">COX39_00235</name>
</gene>
<dbReference type="FunFam" id="3.30.70.940:FF:000002">
    <property type="entry name" value="Transcription termination/antitermination protein NusG"/>
    <property type="match status" value="1"/>
</dbReference>
<dbReference type="InterPro" id="IPR015869">
    <property type="entry name" value="Transcrpt_antiterm_NusG_bac_CS"/>
</dbReference>
<evidence type="ECO:0000256" key="3">
    <source>
        <dbReference type="ARBA" id="ARBA00023015"/>
    </source>
</evidence>
<feature type="domain" description="KOW" evidence="9">
    <location>
        <begin position="146"/>
        <end position="173"/>
    </location>
</feature>
<dbReference type="SMART" id="SM00739">
    <property type="entry name" value="KOW"/>
    <property type="match status" value="1"/>
</dbReference>
<keyword evidence="2 5" id="KW-0889">Transcription antitermination</keyword>
<dbReference type="InterPro" id="IPR036735">
    <property type="entry name" value="NGN_dom_sf"/>
</dbReference>
<dbReference type="InterPro" id="IPR001062">
    <property type="entry name" value="Transcrpt_antiterm_NusG"/>
</dbReference>
<evidence type="ECO:0000259" key="8">
    <source>
        <dbReference type="SMART" id="SM00738"/>
    </source>
</evidence>
<dbReference type="Proteomes" id="UP000231567">
    <property type="component" value="Unassembled WGS sequence"/>
</dbReference>
<proteinExistence type="inferred from homology"/>
<dbReference type="Pfam" id="PF02357">
    <property type="entry name" value="NusG"/>
    <property type="match status" value="1"/>
</dbReference>
<dbReference type="PROSITE" id="PS01014">
    <property type="entry name" value="NUSG"/>
    <property type="match status" value="1"/>
</dbReference>
<dbReference type="FunFam" id="2.30.30.30:FF:000002">
    <property type="entry name" value="Transcription termination/antitermination factor NusG"/>
    <property type="match status" value="1"/>
</dbReference>
<evidence type="ECO:0000256" key="1">
    <source>
        <dbReference type="ARBA" id="ARBA00022472"/>
    </source>
</evidence>
<dbReference type="PANTHER" id="PTHR30265">
    <property type="entry name" value="RHO-INTERACTING TRANSCRIPTION TERMINATION FACTOR NUSG"/>
    <property type="match status" value="1"/>
</dbReference>
<dbReference type="Gene3D" id="3.30.70.940">
    <property type="entry name" value="NusG, N-terminal domain"/>
    <property type="match status" value="1"/>
</dbReference>
<dbReference type="PRINTS" id="PR00338">
    <property type="entry name" value="NUSGTNSCPFCT"/>
</dbReference>
<evidence type="ECO:0000256" key="4">
    <source>
        <dbReference type="ARBA" id="ARBA00023163"/>
    </source>
</evidence>
<evidence type="ECO:0000313" key="10">
    <source>
        <dbReference type="EMBL" id="PIP21933.1"/>
    </source>
</evidence>
<organism evidence="10 11">
    <name type="scientific">Candidatus Nealsonbacteria bacterium CG23_combo_of_CG06-09_8_20_14_all_40_13</name>
    <dbReference type="NCBI Taxonomy" id="1974724"/>
    <lineage>
        <taxon>Bacteria</taxon>
        <taxon>Candidatus Nealsoniibacteriota</taxon>
    </lineage>
</organism>
<evidence type="ECO:0000256" key="5">
    <source>
        <dbReference type="HAMAP-Rule" id="MF_00948"/>
    </source>
</evidence>
<evidence type="ECO:0000256" key="7">
    <source>
        <dbReference type="RuleBase" id="RU000538"/>
    </source>
</evidence>
<dbReference type="Gene3D" id="2.30.30.30">
    <property type="match status" value="1"/>
</dbReference>
<dbReference type="InterPro" id="IPR006645">
    <property type="entry name" value="NGN-like_dom"/>
</dbReference>
<dbReference type="GO" id="GO:0031564">
    <property type="term" value="P:transcription antitermination"/>
    <property type="evidence" value="ECO:0007669"/>
    <property type="project" value="UniProtKB-UniRule"/>
</dbReference>
<feature type="domain" description="NusG-like N-terminal" evidence="8">
    <location>
        <begin position="28"/>
        <end position="136"/>
    </location>
</feature>
<dbReference type="GO" id="GO:0006353">
    <property type="term" value="P:DNA-templated transcription termination"/>
    <property type="evidence" value="ECO:0007669"/>
    <property type="project" value="UniProtKB-UniRule"/>
</dbReference>
<dbReference type="AlphaFoldDB" id="A0A2G9YT61"/>
<reference evidence="10 11" key="1">
    <citation type="submission" date="2017-09" db="EMBL/GenBank/DDBJ databases">
        <title>Depth-based differentiation of microbial function through sediment-hosted aquifers and enrichment of novel symbionts in the deep terrestrial subsurface.</title>
        <authorList>
            <person name="Probst A.J."/>
            <person name="Ladd B."/>
            <person name="Jarett J.K."/>
            <person name="Geller-Mcgrath D.E."/>
            <person name="Sieber C.M."/>
            <person name="Emerson J.B."/>
            <person name="Anantharaman K."/>
            <person name="Thomas B.C."/>
            <person name="Malmstrom R."/>
            <person name="Stieglmeier M."/>
            <person name="Klingl A."/>
            <person name="Woyke T."/>
            <person name="Ryan C.M."/>
            <person name="Banfield J.F."/>
        </authorList>
    </citation>
    <scope>NUCLEOTIDE SEQUENCE [LARGE SCALE GENOMIC DNA]</scope>
    <source>
        <strain evidence="10">CG23_combo_of_CG06-09_8_20_14_all_40_13</strain>
    </source>
</reference>
<dbReference type="SMART" id="SM00738">
    <property type="entry name" value="NGN"/>
    <property type="match status" value="1"/>
</dbReference>
<dbReference type="NCBIfam" id="TIGR00922">
    <property type="entry name" value="nusG"/>
    <property type="match status" value="1"/>
</dbReference>
<dbReference type="InterPro" id="IPR008991">
    <property type="entry name" value="Translation_prot_SH3-like_sf"/>
</dbReference>
<dbReference type="InterPro" id="IPR014722">
    <property type="entry name" value="Rib_uL2_dom2"/>
</dbReference>
<evidence type="ECO:0000313" key="11">
    <source>
        <dbReference type="Proteomes" id="UP000231567"/>
    </source>
</evidence>
<dbReference type="SUPFAM" id="SSF82679">
    <property type="entry name" value="N-utilization substance G protein NusG, N-terminal domain"/>
    <property type="match status" value="1"/>
</dbReference>
<sequence>MAQTQNKSDDIKEEKDNIIFRTQRQKGERGWYAIHTYSGYEEQVAENLKQRIETLNMQEKIFNVLVPKEKQIEIKNGKRKVAEKRIFPGYVMVEMIVTDDSWYIVRNTPNVTGFIGLGVRPTPISKEEVNRIKKRMGVEEPKYKIELKMDDLVKITDGPLKGFEAKVTDIDEEKGKIKVLVSMFGRDTPVTLDFLQVKKV</sequence>
<dbReference type="GO" id="GO:0006354">
    <property type="term" value="P:DNA-templated transcription elongation"/>
    <property type="evidence" value="ECO:0007669"/>
    <property type="project" value="UniProtKB-UniRule"/>
</dbReference>
<dbReference type="CDD" id="cd06091">
    <property type="entry name" value="KOW_NusG"/>
    <property type="match status" value="1"/>
</dbReference>
<keyword evidence="1 5" id="KW-0806">Transcription termination</keyword>
<evidence type="ECO:0000256" key="6">
    <source>
        <dbReference type="NCBIfam" id="TIGR00922"/>
    </source>
</evidence>
<keyword evidence="3 5" id="KW-0805">Transcription regulation</keyword>
<dbReference type="CDD" id="cd09891">
    <property type="entry name" value="NGN_Bact_1"/>
    <property type="match status" value="1"/>
</dbReference>
<protein>
    <recommendedName>
        <fullName evidence="5 6">Transcription termination/antitermination protein NusG</fullName>
    </recommendedName>
</protein>
<keyword evidence="4 5" id="KW-0804">Transcription</keyword>
<accession>A0A2G9YT61</accession>